<keyword evidence="5 7" id="KW-1133">Transmembrane helix</keyword>
<feature type="transmembrane region" description="Helical" evidence="7">
    <location>
        <begin position="167"/>
        <end position="188"/>
    </location>
</feature>
<keyword evidence="2 7" id="KW-0813">Transport</keyword>
<dbReference type="Proteomes" id="UP000030012">
    <property type="component" value="Unassembled WGS sequence"/>
</dbReference>
<dbReference type="PROSITE" id="PS50928">
    <property type="entry name" value="ABC_TM1"/>
    <property type="match status" value="1"/>
</dbReference>
<name>A0A0A0I9N7_CLONO</name>
<evidence type="ECO:0000256" key="6">
    <source>
        <dbReference type="ARBA" id="ARBA00023136"/>
    </source>
</evidence>
<accession>A0A0A0I9N7</accession>
<dbReference type="Gene3D" id="1.10.3720.10">
    <property type="entry name" value="MetI-like"/>
    <property type="match status" value="1"/>
</dbReference>
<dbReference type="PANTHER" id="PTHR30151:SF0">
    <property type="entry name" value="ABC TRANSPORTER PERMEASE PROTEIN MJ0413-RELATED"/>
    <property type="match status" value="1"/>
</dbReference>
<evidence type="ECO:0000256" key="7">
    <source>
        <dbReference type="RuleBase" id="RU363032"/>
    </source>
</evidence>
<comment type="subcellular location">
    <subcellularLocation>
        <location evidence="1 7">Cell membrane</location>
        <topology evidence="1 7">Multi-pass membrane protein</topology>
    </subcellularLocation>
</comment>
<gene>
    <name evidence="9" type="ORF">Z968_04315</name>
</gene>
<comment type="caution">
    <text evidence="9">The sequence shown here is derived from an EMBL/GenBank/DDBJ whole genome shotgun (WGS) entry which is preliminary data.</text>
</comment>
<comment type="similarity">
    <text evidence="7">Belongs to the binding-protein-dependent transport system permease family.</text>
</comment>
<feature type="transmembrane region" description="Helical" evidence="7">
    <location>
        <begin position="93"/>
        <end position="116"/>
    </location>
</feature>
<feature type="domain" description="ABC transmembrane type-1" evidence="8">
    <location>
        <begin position="58"/>
        <end position="238"/>
    </location>
</feature>
<dbReference type="Pfam" id="PF00528">
    <property type="entry name" value="BPD_transp_1"/>
    <property type="match status" value="1"/>
</dbReference>
<evidence type="ECO:0000256" key="4">
    <source>
        <dbReference type="ARBA" id="ARBA00022692"/>
    </source>
</evidence>
<evidence type="ECO:0000256" key="1">
    <source>
        <dbReference type="ARBA" id="ARBA00004651"/>
    </source>
</evidence>
<sequence length="253" mass="28957">MLNSIMKINRRVFTILFWLLIWGAVSHYINNQVLFPSPRETFDALLDLIIKKYFWITVFSSVSRVLIGLLFSIVLGVILGLFSGMNVYLEEILMPFISSIKATPVMSIIILALVWFKASNVSIFTTILICFPIIYTNVVEGIKSTDLNLLQMAYVYNVKKIYIVKDIYIPTIKSYVVSGILMCLGLAFKVSVASEVLSTPKYSIGVNILNSKTMLETEELFAWTIVVIILSLLFELIFKIYIKNTHNLRRYHE</sequence>
<reference evidence="9 10" key="1">
    <citation type="submission" date="2014-01" db="EMBL/GenBank/DDBJ databases">
        <title>Plasmidome dynamics in the species complex Clostridium novyi sensu lato converts strains of independent lineages into distinctly different pathogens.</title>
        <authorList>
            <person name="Skarin H."/>
            <person name="Segerman B."/>
        </authorList>
    </citation>
    <scope>NUCLEOTIDE SEQUENCE [LARGE SCALE GENOMIC DNA]</scope>
    <source>
        <strain evidence="9 10">4552</strain>
    </source>
</reference>
<dbReference type="RefSeq" id="WP_039253767.1">
    <property type="nucleotide sequence ID" value="NZ_JENJ01000013.1"/>
</dbReference>
<feature type="transmembrane region" description="Helical" evidence="7">
    <location>
        <begin position="53"/>
        <end position="81"/>
    </location>
</feature>
<evidence type="ECO:0000259" key="8">
    <source>
        <dbReference type="PROSITE" id="PS50928"/>
    </source>
</evidence>
<dbReference type="InterPro" id="IPR035906">
    <property type="entry name" value="MetI-like_sf"/>
</dbReference>
<dbReference type="AlphaFoldDB" id="A0A0A0I9N7"/>
<dbReference type="SUPFAM" id="SSF161098">
    <property type="entry name" value="MetI-like"/>
    <property type="match status" value="1"/>
</dbReference>
<feature type="transmembrane region" description="Helical" evidence="7">
    <location>
        <begin position="122"/>
        <end position="142"/>
    </location>
</feature>
<evidence type="ECO:0000313" key="9">
    <source>
        <dbReference type="EMBL" id="KGM97228.1"/>
    </source>
</evidence>
<feature type="transmembrane region" description="Helical" evidence="7">
    <location>
        <begin position="12"/>
        <end position="29"/>
    </location>
</feature>
<evidence type="ECO:0000256" key="5">
    <source>
        <dbReference type="ARBA" id="ARBA00022989"/>
    </source>
</evidence>
<dbReference type="InterPro" id="IPR000515">
    <property type="entry name" value="MetI-like"/>
</dbReference>
<feature type="transmembrane region" description="Helical" evidence="7">
    <location>
        <begin position="220"/>
        <end position="242"/>
    </location>
</feature>
<evidence type="ECO:0000256" key="3">
    <source>
        <dbReference type="ARBA" id="ARBA00022475"/>
    </source>
</evidence>
<organism evidence="9 10">
    <name type="scientific">Clostridium novyi A str. 4552</name>
    <dbReference type="NCBI Taxonomy" id="1444289"/>
    <lineage>
        <taxon>Bacteria</taxon>
        <taxon>Bacillati</taxon>
        <taxon>Bacillota</taxon>
        <taxon>Clostridia</taxon>
        <taxon>Eubacteriales</taxon>
        <taxon>Clostridiaceae</taxon>
        <taxon>Clostridium</taxon>
    </lineage>
</organism>
<dbReference type="CDD" id="cd06261">
    <property type="entry name" value="TM_PBP2"/>
    <property type="match status" value="1"/>
</dbReference>
<evidence type="ECO:0000256" key="2">
    <source>
        <dbReference type="ARBA" id="ARBA00022448"/>
    </source>
</evidence>
<keyword evidence="4 7" id="KW-0812">Transmembrane</keyword>
<dbReference type="GO" id="GO:0055085">
    <property type="term" value="P:transmembrane transport"/>
    <property type="evidence" value="ECO:0007669"/>
    <property type="project" value="InterPro"/>
</dbReference>
<keyword evidence="6 7" id="KW-0472">Membrane</keyword>
<proteinExistence type="inferred from homology"/>
<dbReference type="PANTHER" id="PTHR30151">
    <property type="entry name" value="ALKANE SULFONATE ABC TRANSPORTER-RELATED, MEMBRANE SUBUNIT"/>
    <property type="match status" value="1"/>
</dbReference>
<dbReference type="OrthoDB" id="308958at2"/>
<dbReference type="GO" id="GO:0005886">
    <property type="term" value="C:plasma membrane"/>
    <property type="evidence" value="ECO:0007669"/>
    <property type="project" value="UniProtKB-SubCell"/>
</dbReference>
<keyword evidence="3" id="KW-1003">Cell membrane</keyword>
<dbReference type="EMBL" id="JENJ01000013">
    <property type="protein sequence ID" value="KGM97228.1"/>
    <property type="molecule type" value="Genomic_DNA"/>
</dbReference>
<protein>
    <submittedName>
        <fullName evidence="9">ABC transporter permease</fullName>
    </submittedName>
</protein>
<evidence type="ECO:0000313" key="10">
    <source>
        <dbReference type="Proteomes" id="UP000030012"/>
    </source>
</evidence>